<dbReference type="SUPFAM" id="SSF48264">
    <property type="entry name" value="Cytochrome P450"/>
    <property type="match status" value="1"/>
</dbReference>
<reference evidence="7 8" key="1">
    <citation type="journal article" date="2013" name="Genome Biol.">
        <title>Genome of Acanthamoeba castellanii highlights extensive lateral gene transfer and early evolution of tyrosine kinase signaling.</title>
        <authorList>
            <person name="Clarke M."/>
            <person name="Lohan A.J."/>
            <person name="Liu B."/>
            <person name="Lagkouvardos I."/>
            <person name="Roy S."/>
            <person name="Zafar N."/>
            <person name="Bertelli C."/>
            <person name="Schilde C."/>
            <person name="Kianianmomeni A."/>
            <person name="Burglin T.R."/>
            <person name="Frech C."/>
            <person name="Turcotte B."/>
            <person name="Kopec K.O."/>
            <person name="Synnott J.M."/>
            <person name="Choo C."/>
            <person name="Paponov I."/>
            <person name="Finkler A."/>
            <person name="Soon Heng Tan C."/>
            <person name="Hutchins A.P."/>
            <person name="Weinmeier T."/>
            <person name="Rattei T."/>
            <person name="Chu J.S."/>
            <person name="Gimenez G."/>
            <person name="Irimia M."/>
            <person name="Rigden D.J."/>
            <person name="Fitzpatrick D.A."/>
            <person name="Lorenzo-Morales J."/>
            <person name="Bateman A."/>
            <person name="Chiu C.H."/>
            <person name="Tang P."/>
            <person name="Hegemann P."/>
            <person name="Fromm H."/>
            <person name="Raoult D."/>
            <person name="Greub G."/>
            <person name="Miranda-Saavedra D."/>
            <person name="Chen N."/>
            <person name="Nash P."/>
            <person name="Ginger M.L."/>
            <person name="Horn M."/>
            <person name="Schaap P."/>
            <person name="Caler L."/>
            <person name="Loftus B."/>
        </authorList>
    </citation>
    <scope>NUCLEOTIDE SEQUENCE [LARGE SCALE GENOMIC DNA]</scope>
    <source>
        <strain evidence="7 8">Neff</strain>
    </source>
</reference>
<dbReference type="InterPro" id="IPR036396">
    <property type="entry name" value="Cyt_P450_sf"/>
</dbReference>
<dbReference type="OMA" id="MKHYGEV"/>
<dbReference type="RefSeq" id="XP_004340356.1">
    <property type="nucleotide sequence ID" value="XM_004340308.1"/>
</dbReference>
<gene>
    <name evidence="7" type="ORF">ACA1_372100</name>
</gene>
<evidence type="ECO:0000313" key="7">
    <source>
        <dbReference type="EMBL" id="ELR18336.1"/>
    </source>
</evidence>
<protein>
    <submittedName>
        <fullName evidence="7">Cytochrome p450 superfamily protein</fullName>
    </submittedName>
</protein>
<dbReference type="GO" id="GO:0004497">
    <property type="term" value="F:monooxygenase activity"/>
    <property type="evidence" value="ECO:0007669"/>
    <property type="project" value="UniProtKB-KW"/>
</dbReference>
<keyword evidence="5 6" id="KW-0349">Heme</keyword>
<name>L8H1S2_ACACF</name>
<dbReference type="GO" id="GO:0006629">
    <property type="term" value="P:lipid metabolic process"/>
    <property type="evidence" value="ECO:0007669"/>
    <property type="project" value="UniProtKB-ARBA"/>
</dbReference>
<evidence type="ECO:0000256" key="1">
    <source>
        <dbReference type="ARBA" id="ARBA00010617"/>
    </source>
</evidence>
<evidence type="ECO:0000313" key="8">
    <source>
        <dbReference type="Proteomes" id="UP000011083"/>
    </source>
</evidence>
<accession>L8H1S2</accession>
<organism evidence="7 8">
    <name type="scientific">Acanthamoeba castellanii (strain ATCC 30010 / Neff)</name>
    <dbReference type="NCBI Taxonomy" id="1257118"/>
    <lineage>
        <taxon>Eukaryota</taxon>
        <taxon>Amoebozoa</taxon>
        <taxon>Discosea</taxon>
        <taxon>Longamoebia</taxon>
        <taxon>Centramoebida</taxon>
        <taxon>Acanthamoebidae</taxon>
        <taxon>Acanthamoeba</taxon>
    </lineage>
</organism>
<keyword evidence="8" id="KW-1185">Reference proteome</keyword>
<evidence type="ECO:0000256" key="4">
    <source>
        <dbReference type="ARBA" id="ARBA00023004"/>
    </source>
</evidence>
<dbReference type="PROSITE" id="PS00086">
    <property type="entry name" value="CYTOCHROME_P450"/>
    <property type="match status" value="1"/>
</dbReference>
<dbReference type="Pfam" id="PF00067">
    <property type="entry name" value="p450"/>
    <property type="match status" value="1"/>
</dbReference>
<evidence type="ECO:0000256" key="3">
    <source>
        <dbReference type="ARBA" id="ARBA00023002"/>
    </source>
</evidence>
<evidence type="ECO:0000256" key="5">
    <source>
        <dbReference type="PIRSR" id="PIRSR602401-1"/>
    </source>
</evidence>
<comment type="cofactor">
    <cofactor evidence="5">
        <name>heme</name>
        <dbReference type="ChEBI" id="CHEBI:30413"/>
    </cofactor>
</comment>
<dbReference type="GeneID" id="14918886"/>
<dbReference type="Proteomes" id="UP000011083">
    <property type="component" value="Unassembled WGS sequence"/>
</dbReference>
<keyword evidence="6" id="KW-0503">Monooxygenase</keyword>
<comment type="similarity">
    <text evidence="1 6">Belongs to the cytochrome P450 family.</text>
</comment>
<dbReference type="STRING" id="1257118.L8H1S2"/>
<feature type="binding site" description="axial binding residue" evidence="5">
    <location>
        <position position="416"/>
    </location>
    <ligand>
        <name>heme</name>
        <dbReference type="ChEBI" id="CHEBI:30413"/>
    </ligand>
    <ligandPart>
        <name>Fe</name>
        <dbReference type="ChEBI" id="CHEBI:18248"/>
    </ligandPart>
</feature>
<proteinExistence type="inferred from homology"/>
<sequence length="470" mass="53003">MVSLLSVLVGVAAVCVLAFIKWRVDRKRLTAPGPPGIPIFYNLIEAVSKNEKFYDWIYDMTLKYGKVCVFSIPRKPLDFVLIDPAAVNHILKVNFDNYIKGNAVSLLGDGIFNTNGSCWKQQRQTASHLFKVRELRSMVPIFVQHGQEVVEILKANEGQVVDVQELFCRATLDSIGEIAFGKAIGSLKKDVSFSKAFNTATLACDYRFRYPWYRWTPWSEMEWKLREVIDERRQKSLDEGTDLLSRCLSIGDDDGLPFSDKFLRDIIMNFIIAGRDTTAQTLTWLFYLLSQYPDVRQQVADEIKDELKGGLPTYDNVQQLKCLERVIDETLRLYPPVPVDRKSAVKDDVLPDGTFIPAGSDIAYSPWVLGRHPRLLGRPLSCKPDRWLGSEHNGGKPVPSVGTLPFIPFNYGPRTCLGVKMAYLEVKVLACLLLQQLSLELVPGHDVSYLPAVTISARHGMKMIPALSTQ</sequence>
<keyword evidence="4 5" id="KW-0408">Iron</keyword>
<dbReference type="GO" id="GO:0005506">
    <property type="term" value="F:iron ion binding"/>
    <property type="evidence" value="ECO:0007669"/>
    <property type="project" value="InterPro"/>
</dbReference>
<dbReference type="GO" id="GO:0020037">
    <property type="term" value="F:heme binding"/>
    <property type="evidence" value="ECO:0007669"/>
    <property type="project" value="InterPro"/>
</dbReference>
<dbReference type="EMBL" id="KB007960">
    <property type="protein sequence ID" value="ELR18336.1"/>
    <property type="molecule type" value="Genomic_DNA"/>
</dbReference>
<dbReference type="InterPro" id="IPR017972">
    <property type="entry name" value="Cyt_P450_CS"/>
</dbReference>
<dbReference type="GO" id="GO:0016705">
    <property type="term" value="F:oxidoreductase activity, acting on paired donors, with incorporation or reduction of molecular oxygen"/>
    <property type="evidence" value="ECO:0007669"/>
    <property type="project" value="InterPro"/>
</dbReference>
<dbReference type="Gene3D" id="1.10.630.10">
    <property type="entry name" value="Cytochrome P450"/>
    <property type="match status" value="1"/>
</dbReference>
<dbReference type="InterPro" id="IPR002401">
    <property type="entry name" value="Cyt_P450_E_grp-I"/>
</dbReference>
<dbReference type="PANTHER" id="PTHR24296">
    <property type="entry name" value="CYTOCHROME P450"/>
    <property type="match status" value="1"/>
</dbReference>
<evidence type="ECO:0000256" key="6">
    <source>
        <dbReference type="RuleBase" id="RU000461"/>
    </source>
</evidence>
<keyword evidence="3 6" id="KW-0560">Oxidoreductase</keyword>
<dbReference type="InterPro" id="IPR001128">
    <property type="entry name" value="Cyt_P450"/>
</dbReference>
<dbReference type="KEGG" id="acan:ACA1_372100"/>
<dbReference type="AlphaFoldDB" id="L8H1S2"/>
<evidence type="ECO:0000256" key="2">
    <source>
        <dbReference type="ARBA" id="ARBA00022723"/>
    </source>
</evidence>
<dbReference type="VEuPathDB" id="AmoebaDB:ACA1_372100"/>
<dbReference type="PRINTS" id="PR00463">
    <property type="entry name" value="EP450I"/>
</dbReference>
<dbReference type="OrthoDB" id="1055148at2759"/>
<keyword evidence="2 5" id="KW-0479">Metal-binding</keyword>
<dbReference type="PRINTS" id="PR00385">
    <property type="entry name" value="P450"/>
</dbReference>